<sequence>MHRKCLKCSAEYLDEPPLQFYKGKQKKLQYNYSNGRRKIKPKDTCRRFQSKKKSRKIPRVKRISWRT</sequence>
<reference evidence="2" key="1">
    <citation type="submission" date="2021-09" db="EMBL/GenBank/DDBJ databases">
        <authorList>
            <consortium name="AG Swart"/>
            <person name="Singh M."/>
            <person name="Singh A."/>
            <person name="Seah K."/>
            <person name="Emmerich C."/>
        </authorList>
    </citation>
    <scope>NUCLEOTIDE SEQUENCE</scope>
    <source>
        <strain evidence="2">ATCC30299</strain>
    </source>
</reference>
<dbReference type="EMBL" id="CAJZBQ010000030">
    <property type="protein sequence ID" value="CAG9322105.1"/>
    <property type="molecule type" value="Genomic_DNA"/>
</dbReference>
<dbReference type="AlphaFoldDB" id="A0AAU9J831"/>
<name>A0AAU9J831_9CILI</name>
<keyword evidence="3" id="KW-1185">Reference proteome</keyword>
<dbReference type="Proteomes" id="UP001162131">
    <property type="component" value="Unassembled WGS sequence"/>
</dbReference>
<evidence type="ECO:0000256" key="1">
    <source>
        <dbReference type="SAM" id="MobiDB-lite"/>
    </source>
</evidence>
<evidence type="ECO:0008006" key="4">
    <source>
        <dbReference type="Google" id="ProtNLM"/>
    </source>
</evidence>
<gene>
    <name evidence="2" type="ORF">BSTOLATCC_MIC30485</name>
</gene>
<feature type="region of interest" description="Disordered" evidence="1">
    <location>
        <begin position="44"/>
        <end position="67"/>
    </location>
</feature>
<organism evidence="2 3">
    <name type="scientific">Blepharisma stoltei</name>
    <dbReference type="NCBI Taxonomy" id="1481888"/>
    <lineage>
        <taxon>Eukaryota</taxon>
        <taxon>Sar</taxon>
        <taxon>Alveolata</taxon>
        <taxon>Ciliophora</taxon>
        <taxon>Postciliodesmatophora</taxon>
        <taxon>Heterotrichea</taxon>
        <taxon>Heterotrichida</taxon>
        <taxon>Blepharismidae</taxon>
        <taxon>Blepharisma</taxon>
    </lineage>
</organism>
<evidence type="ECO:0000313" key="3">
    <source>
        <dbReference type="Proteomes" id="UP001162131"/>
    </source>
</evidence>
<protein>
    <recommendedName>
        <fullName evidence="4">Ribosomal protein S18</fullName>
    </recommendedName>
</protein>
<proteinExistence type="predicted"/>
<feature type="compositionally biased region" description="Basic residues" evidence="1">
    <location>
        <begin position="48"/>
        <end position="67"/>
    </location>
</feature>
<evidence type="ECO:0000313" key="2">
    <source>
        <dbReference type="EMBL" id="CAG9322105.1"/>
    </source>
</evidence>
<accession>A0AAU9J831</accession>
<comment type="caution">
    <text evidence="2">The sequence shown here is derived from an EMBL/GenBank/DDBJ whole genome shotgun (WGS) entry which is preliminary data.</text>
</comment>